<name>A0A0H2RSR5_9AGAM</name>
<organism evidence="1 2">
    <name type="scientific">Schizopora paradoxa</name>
    <dbReference type="NCBI Taxonomy" id="27342"/>
    <lineage>
        <taxon>Eukaryota</taxon>
        <taxon>Fungi</taxon>
        <taxon>Dikarya</taxon>
        <taxon>Basidiomycota</taxon>
        <taxon>Agaricomycotina</taxon>
        <taxon>Agaricomycetes</taxon>
        <taxon>Hymenochaetales</taxon>
        <taxon>Schizoporaceae</taxon>
        <taxon>Schizopora</taxon>
    </lineage>
</organism>
<gene>
    <name evidence="1" type="ORF">SCHPADRAFT_282896</name>
</gene>
<dbReference type="InParanoid" id="A0A0H2RSR5"/>
<evidence type="ECO:0000313" key="1">
    <source>
        <dbReference type="EMBL" id="KLO15020.1"/>
    </source>
</evidence>
<dbReference type="EMBL" id="KQ085935">
    <property type="protein sequence ID" value="KLO15020.1"/>
    <property type="molecule type" value="Genomic_DNA"/>
</dbReference>
<protein>
    <submittedName>
        <fullName evidence="1">Uncharacterized protein</fullName>
    </submittedName>
</protein>
<evidence type="ECO:0000313" key="2">
    <source>
        <dbReference type="Proteomes" id="UP000053477"/>
    </source>
</evidence>
<keyword evidence="2" id="KW-1185">Reference proteome</keyword>
<accession>A0A0H2RSR5</accession>
<sequence length="205" mass="23492">MRKSLTKVSVEGRVRVFVEDCTMGSGMHSVSPKVDERSRLRIRRTSYSTNNTLPAAVGRTNKRARCFLSSVAPSFLLETPHTDKEAAHLVRELARKCIAHHDLRRKQNCTVSPCNRAENRFYLRKLALPGARFGSLRACWRKQNAYFFNELGVCCHYFARFMLQLFFIREKSSRAVSSQMHILTNNVRAWASEEVRLTCSAITCS</sequence>
<reference evidence="1 2" key="1">
    <citation type="submission" date="2015-04" db="EMBL/GenBank/DDBJ databases">
        <title>Complete genome sequence of Schizopora paradoxa KUC8140, a cosmopolitan wood degrader in East Asia.</title>
        <authorList>
            <consortium name="DOE Joint Genome Institute"/>
            <person name="Min B."/>
            <person name="Park H."/>
            <person name="Jang Y."/>
            <person name="Kim J.-J."/>
            <person name="Kim K.H."/>
            <person name="Pangilinan J."/>
            <person name="Lipzen A."/>
            <person name="Riley R."/>
            <person name="Grigoriev I.V."/>
            <person name="Spatafora J.W."/>
            <person name="Choi I.-G."/>
        </authorList>
    </citation>
    <scope>NUCLEOTIDE SEQUENCE [LARGE SCALE GENOMIC DNA]</scope>
    <source>
        <strain evidence="1 2">KUC8140</strain>
    </source>
</reference>
<dbReference type="AlphaFoldDB" id="A0A0H2RSR5"/>
<dbReference type="Proteomes" id="UP000053477">
    <property type="component" value="Unassembled WGS sequence"/>
</dbReference>
<proteinExistence type="predicted"/>